<comment type="caution">
    <text evidence="3">The sequence shown here is derived from an EMBL/GenBank/DDBJ whole genome shotgun (WGS) entry which is preliminary data.</text>
</comment>
<gene>
    <name evidence="3" type="ORF">C8R41DRAFT_369014</name>
</gene>
<evidence type="ECO:0000256" key="2">
    <source>
        <dbReference type="SAM" id="Phobius"/>
    </source>
</evidence>
<feature type="region of interest" description="Disordered" evidence="1">
    <location>
        <begin position="12"/>
        <end position="56"/>
    </location>
</feature>
<accession>A0ABQ8VEW0</accession>
<feature type="compositionally biased region" description="Polar residues" evidence="1">
    <location>
        <begin position="22"/>
        <end position="41"/>
    </location>
</feature>
<dbReference type="Proteomes" id="UP001150217">
    <property type="component" value="Unassembled WGS sequence"/>
</dbReference>
<keyword evidence="2" id="KW-1133">Transmembrane helix</keyword>
<protein>
    <submittedName>
        <fullName evidence="3">Uncharacterized protein</fullName>
    </submittedName>
</protein>
<feature type="transmembrane region" description="Helical" evidence="2">
    <location>
        <begin position="95"/>
        <end position="117"/>
    </location>
</feature>
<evidence type="ECO:0000256" key="1">
    <source>
        <dbReference type="SAM" id="MobiDB-lite"/>
    </source>
</evidence>
<proteinExistence type="predicted"/>
<organism evidence="3 4">
    <name type="scientific">Lentinula lateritia</name>
    <dbReference type="NCBI Taxonomy" id="40482"/>
    <lineage>
        <taxon>Eukaryota</taxon>
        <taxon>Fungi</taxon>
        <taxon>Dikarya</taxon>
        <taxon>Basidiomycota</taxon>
        <taxon>Agaricomycotina</taxon>
        <taxon>Agaricomycetes</taxon>
        <taxon>Agaricomycetidae</taxon>
        <taxon>Agaricales</taxon>
        <taxon>Marasmiineae</taxon>
        <taxon>Omphalotaceae</taxon>
        <taxon>Lentinula</taxon>
    </lineage>
</organism>
<dbReference type="EMBL" id="JANVFT010000040">
    <property type="protein sequence ID" value="KAJ4491826.1"/>
    <property type="molecule type" value="Genomic_DNA"/>
</dbReference>
<reference evidence="3" key="1">
    <citation type="submission" date="2022-08" db="EMBL/GenBank/DDBJ databases">
        <title>A Global Phylogenomic Analysis of the Shiitake Genus Lentinula.</title>
        <authorList>
            <consortium name="DOE Joint Genome Institute"/>
            <person name="Sierra-Patev S."/>
            <person name="Min B."/>
            <person name="Naranjo-Ortiz M."/>
            <person name="Looney B."/>
            <person name="Konkel Z."/>
            <person name="Slot J.C."/>
            <person name="Sakamoto Y."/>
            <person name="Steenwyk J.L."/>
            <person name="Rokas A."/>
            <person name="Carro J."/>
            <person name="Camarero S."/>
            <person name="Ferreira P."/>
            <person name="Molpeceres G."/>
            <person name="Ruiz-Duenas F.J."/>
            <person name="Serrano A."/>
            <person name="Henrissat B."/>
            <person name="Drula E."/>
            <person name="Hughes K.W."/>
            <person name="Mata J.L."/>
            <person name="Ishikawa N.K."/>
            <person name="Vargas-Isla R."/>
            <person name="Ushijima S."/>
            <person name="Smith C.A."/>
            <person name="Ahrendt S."/>
            <person name="Andreopoulos W."/>
            <person name="He G."/>
            <person name="Labutti K."/>
            <person name="Lipzen A."/>
            <person name="Ng V."/>
            <person name="Riley R."/>
            <person name="Sandor L."/>
            <person name="Barry K."/>
            <person name="Martinez A.T."/>
            <person name="Xiao Y."/>
            <person name="Gibbons J.G."/>
            <person name="Terashima K."/>
            <person name="Grigoriev I.V."/>
            <person name="Hibbett D.S."/>
        </authorList>
    </citation>
    <scope>NUCLEOTIDE SEQUENCE</scope>
    <source>
        <strain evidence="3">RHP3577 ss4</strain>
    </source>
</reference>
<evidence type="ECO:0000313" key="3">
    <source>
        <dbReference type="EMBL" id="KAJ4491826.1"/>
    </source>
</evidence>
<evidence type="ECO:0000313" key="4">
    <source>
        <dbReference type="Proteomes" id="UP001150217"/>
    </source>
</evidence>
<sequence>MDEGRCVAHWDGSRPLGAHDSPNASSASLNTECSSVNNVSESGEKKGSDGPKGGHGIIQEEVLPRFLKMSSWEEESSAAIQCCRCDSISFPNYDYFLFLFSSCMSSCVSLASHLSYFMNGPLHPFRLEHS</sequence>
<name>A0ABQ8VEW0_9AGAR</name>
<keyword evidence="2" id="KW-0812">Transmembrane</keyword>
<keyword evidence="4" id="KW-1185">Reference proteome</keyword>
<keyword evidence="2" id="KW-0472">Membrane</keyword>